<dbReference type="Gene3D" id="3.40.50.2300">
    <property type="match status" value="3"/>
</dbReference>
<dbReference type="PANTHER" id="PTHR45339:SF1">
    <property type="entry name" value="HYBRID SIGNAL TRANSDUCTION HISTIDINE KINASE J"/>
    <property type="match status" value="1"/>
</dbReference>
<dbReference type="CDD" id="cd16922">
    <property type="entry name" value="HATPase_EvgS-ArcB-TorS-like"/>
    <property type="match status" value="1"/>
</dbReference>
<dbReference type="CDD" id="cd00156">
    <property type="entry name" value="REC"/>
    <property type="match status" value="1"/>
</dbReference>
<feature type="modified residue" description="4-aspartylphosphate" evidence="7">
    <location>
        <position position="1076"/>
    </location>
</feature>
<evidence type="ECO:0000256" key="6">
    <source>
        <dbReference type="ARBA" id="ARBA00023012"/>
    </source>
</evidence>
<dbReference type="SUPFAM" id="SSF55781">
    <property type="entry name" value="GAF domain-like"/>
    <property type="match status" value="1"/>
</dbReference>
<dbReference type="InterPro" id="IPR011006">
    <property type="entry name" value="CheY-like_superfamily"/>
</dbReference>
<keyword evidence="9" id="KW-1133">Transmembrane helix</keyword>
<feature type="domain" description="Response regulatory" evidence="11">
    <location>
        <begin position="876"/>
        <end position="992"/>
    </location>
</feature>
<keyword evidence="9" id="KW-0812">Transmembrane</keyword>
<evidence type="ECO:0000256" key="3">
    <source>
        <dbReference type="ARBA" id="ARBA00022553"/>
    </source>
</evidence>
<feature type="compositionally biased region" description="Low complexity" evidence="8">
    <location>
        <begin position="733"/>
        <end position="746"/>
    </location>
</feature>
<dbReference type="SMART" id="SM00388">
    <property type="entry name" value="HisKA"/>
    <property type="match status" value="1"/>
</dbReference>
<evidence type="ECO:0000313" key="12">
    <source>
        <dbReference type="EMBL" id="KRG38620.1"/>
    </source>
</evidence>
<dbReference type="Gene3D" id="3.30.565.10">
    <property type="entry name" value="Histidine kinase-like ATPase, C-terminal domain"/>
    <property type="match status" value="1"/>
</dbReference>
<dbReference type="STRING" id="676599.ARC20_14630"/>
<dbReference type="Pfam" id="PF02518">
    <property type="entry name" value="HATPase_c"/>
    <property type="match status" value="1"/>
</dbReference>
<dbReference type="OrthoDB" id="9810730at2"/>
<dbReference type="PANTHER" id="PTHR45339">
    <property type="entry name" value="HYBRID SIGNAL TRANSDUCTION HISTIDINE KINASE J"/>
    <property type="match status" value="1"/>
</dbReference>
<dbReference type="CDD" id="cd00082">
    <property type="entry name" value="HisKA"/>
    <property type="match status" value="1"/>
</dbReference>
<evidence type="ECO:0000313" key="13">
    <source>
        <dbReference type="Proteomes" id="UP000051802"/>
    </source>
</evidence>
<feature type="transmembrane region" description="Helical" evidence="9">
    <location>
        <begin position="188"/>
        <end position="214"/>
    </location>
</feature>
<feature type="modified residue" description="4-aspartylphosphate" evidence="7">
    <location>
        <position position="925"/>
    </location>
</feature>
<dbReference type="Proteomes" id="UP000051802">
    <property type="component" value="Unassembled WGS sequence"/>
</dbReference>
<dbReference type="InterPro" id="IPR003661">
    <property type="entry name" value="HisK_dim/P_dom"/>
</dbReference>
<dbReference type="Pfam" id="PF05227">
    <property type="entry name" value="CHASE3"/>
    <property type="match status" value="1"/>
</dbReference>
<dbReference type="AlphaFoldDB" id="A0A0R0A066"/>
<feature type="domain" description="Histidine kinase" evidence="10">
    <location>
        <begin position="481"/>
        <end position="701"/>
    </location>
</feature>
<evidence type="ECO:0000256" key="4">
    <source>
        <dbReference type="ARBA" id="ARBA00022679"/>
    </source>
</evidence>
<evidence type="ECO:0000259" key="11">
    <source>
        <dbReference type="PROSITE" id="PS50110"/>
    </source>
</evidence>
<dbReference type="InterPro" id="IPR036097">
    <property type="entry name" value="HisK_dim/P_sf"/>
</dbReference>
<keyword evidence="13" id="KW-1185">Reference proteome</keyword>
<dbReference type="RefSeq" id="WP_057648479.1">
    <property type="nucleotide sequence ID" value="NZ_LLXU01000116.1"/>
</dbReference>
<dbReference type="SUPFAM" id="SSF47384">
    <property type="entry name" value="Homodimeric domain of signal transducing histidine kinase"/>
    <property type="match status" value="1"/>
</dbReference>
<dbReference type="SMART" id="SM00448">
    <property type="entry name" value="REC"/>
    <property type="match status" value="3"/>
</dbReference>
<protein>
    <recommendedName>
        <fullName evidence="2">histidine kinase</fullName>
        <ecNumber evidence="2">2.7.13.3</ecNumber>
    </recommendedName>
</protein>
<dbReference type="Gene3D" id="3.30.450.40">
    <property type="match status" value="1"/>
</dbReference>
<comment type="caution">
    <text evidence="12">The sequence shown here is derived from an EMBL/GenBank/DDBJ whole genome shotgun (WGS) entry which is preliminary data.</text>
</comment>
<dbReference type="InterPro" id="IPR004358">
    <property type="entry name" value="Sig_transdc_His_kin-like_C"/>
</dbReference>
<proteinExistence type="predicted"/>
<dbReference type="GO" id="GO:0000155">
    <property type="term" value="F:phosphorelay sensor kinase activity"/>
    <property type="evidence" value="ECO:0007669"/>
    <property type="project" value="InterPro"/>
</dbReference>
<dbReference type="Pfam" id="PF00072">
    <property type="entry name" value="Response_reg"/>
    <property type="match status" value="3"/>
</dbReference>
<comment type="catalytic activity">
    <reaction evidence="1">
        <text>ATP + protein L-histidine = ADP + protein N-phospho-L-histidine.</text>
        <dbReference type="EC" id="2.7.13.3"/>
    </reaction>
</comment>
<dbReference type="CDD" id="cd19410">
    <property type="entry name" value="HK9-like_sensor"/>
    <property type="match status" value="1"/>
</dbReference>
<feature type="compositionally biased region" description="Basic and acidic residues" evidence="8">
    <location>
        <begin position="410"/>
        <end position="427"/>
    </location>
</feature>
<dbReference type="InterPro" id="IPR036890">
    <property type="entry name" value="HATPase_C_sf"/>
</dbReference>
<evidence type="ECO:0000256" key="7">
    <source>
        <dbReference type="PROSITE-ProRule" id="PRU00169"/>
    </source>
</evidence>
<feature type="domain" description="Response regulatory" evidence="11">
    <location>
        <begin position="1022"/>
        <end position="1143"/>
    </location>
</feature>
<feature type="transmembrane region" description="Helical" evidence="9">
    <location>
        <begin position="20"/>
        <end position="38"/>
    </location>
</feature>
<reference evidence="12 13" key="1">
    <citation type="submission" date="2015-10" db="EMBL/GenBank/DDBJ databases">
        <title>Genome sequencing and analysis of members of genus Stenotrophomonas.</title>
        <authorList>
            <person name="Patil P.P."/>
            <person name="Midha S."/>
            <person name="Patil P.B."/>
        </authorList>
    </citation>
    <scope>NUCLEOTIDE SEQUENCE [LARGE SCALE GENOMIC DNA]</scope>
    <source>
        <strain evidence="12 13">JCM 16536</strain>
    </source>
</reference>
<dbReference type="PRINTS" id="PR00344">
    <property type="entry name" value="BCTRLSENSOR"/>
</dbReference>
<dbReference type="Pfam" id="PF13185">
    <property type="entry name" value="GAF_2"/>
    <property type="match status" value="1"/>
</dbReference>
<dbReference type="PROSITE" id="PS50109">
    <property type="entry name" value="HIS_KIN"/>
    <property type="match status" value="1"/>
</dbReference>
<dbReference type="FunFam" id="3.30.565.10:FF:000010">
    <property type="entry name" value="Sensor histidine kinase RcsC"/>
    <property type="match status" value="1"/>
</dbReference>
<evidence type="ECO:0000256" key="1">
    <source>
        <dbReference type="ARBA" id="ARBA00000085"/>
    </source>
</evidence>
<evidence type="ECO:0000256" key="8">
    <source>
        <dbReference type="SAM" id="MobiDB-lite"/>
    </source>
</evidence>
<dbReference type="EMBL" id="LLXU01000116">
    <property type="protein sequence ID" value="KRG38620.1"/>
    <property type="molecule type" value="Genomic_DNA"/>
</dbReference>
<dbReference type="Pfam" id="PF00512">
    <property type="entry name" value="HisKA"/>
    <property type="match status" value="1"/>
</dbReference>
<dbReference type="SMART" id="SM00387">
    <property type="entry name" value="HATPase_c"/>
    <property type="match status" value="1"/>
</dbReference>
<dbReference type="InterPro" id="IPR007891">
    <property type="entry name" value="CHASE3"/>
</dbReference>
<gene>
    <name evidence="12" type="ORF">ARC20_14630</name>
</gene>
<keyword evidence="5 12" id="KW-0418">Kinase</keyword>
<dbReference type="PROSITE" id="PS50110">
    <property type="entry name" value="RESPONSE_REGULATORY"/>
    <property type="match status" value="3"/>
</dbReference>
<sequence>MNPSSSLRDPRLGGHAFRTLWPLIAVVVFFVASGLLAGQNIRTIRNDNALVIRSQETMTALGDVLSAVQDAETGQRGYLLTGNDSYLEPYQTALGVASARLDAIDKAVEGDPAQRDRLKQLAKRVQGKFDELHETIELRRTQGFEPALAVVSSNRGKIAMDDIRARLASMRAVELDKRARRLAEMESAYATALTSGTASAVLGIALTVFVGFMIRRNARARERDAWLQAGRLELSAVIAGDKDSHELASDSLGFLARFLGAEAGALFVPTPGGFSRIGAVGVAQADSGTEHFRPAGSLLSRAVAEREVLLVSDVPAGYLTVGSGLGQAAPRHLVITPSIENGEVRGVIELGFFKPVDEAVIELLSRISPDMAVALRSATYRSELSQLLEQTQRQAQALQVQSEELRVSNEELEEQGRALRSSQHELEEQQAELEQTNNQLTDQSQQLESERDKLARANDAIEAEARKVQRASQYKSEFLANMSHELRTPLNSALILSKLLADNRDGNLHEEQVKFARTIHASGTDLLNLINDILDLSKIEAGHIEVSPEPFGVEGLLSDLSTLLGPVAGDKGLSLDVSLSADCPAVIESDRQRIEQILKNLLSNALKFTEVGGVTLRATASRGGQIAFTVSDTGIGIAPDQQARIFEAFQQADGSISRRYGGTGLGLSISQELARLLGGDITVDSEPGKGSRFTLRVATRLVEGQRAAPSTSPRMMPPPAALRPPEPAQGLRAPTSTPSAAAADAAEPADKRRLILIIEDDPAFGEIVSDLAREMGFRARVAASAGEALAAARAELPQAIVLDVGLPDQSGLSVLDILKHDVRTRHIPVHVVSAMDHARKALSLGAVGYLGKPTTREELAGVLDSLERRLSQRPRLVLVVEDDVVQLDAVRELLASADVETVGAGSAAECARALEEYTFDCMVLDLSLPDASGFELLEALSGRESHALPPVIVYTGRVLTPAEEARLSHYSSSIIIKGARSPERLLDEVTLFLHQVVSELPEPQQGMIRRAQHRDDTLDARHILIVEDDVRNIYALMNVLEPHGCKVSIARNGQEAITALGTAAGSQAPVDLVLMDIMMPVMDGLTATRQIRLDPRFDRLPIIALTAKAMPDDQQQCIQAGASDYIAKPLDVDKLLSLIRVWLMA</sequence>
<feature type="modified residue" description="4-aspartylphosphate" evidence="7">
    <location>
        <position position="803"/>
    </location>
</feature>
<evidence type="ECO:0000259" key="10">
    <source>
        <dbReference type="PROSITE" id="PS50109"/>
    </source>
</evidence>
<dbReference type="Gene3D" id="1.10.287.130">
    <property type="match status" value="1"/>
</dbReference>
<evidence type="ECO:0000256" key="5">
    <source>
        <dbReference type="ARBA" id="ARBA00022777"/>
    </source>
</evidence>
<name>A0A0R0A066_9GAMM</name>
<dbReference type="EC" id="2.7.13.3" evidence="2"/>
<feature type="domain" description="Response regulatory" evidence="11">
    <location>
        <begin position="754"/>
        <end position="867"/>
    </location>
</feature>
<dbReference type="CDD" id="cd17546">
    <property type="entry name" value="REC_hyHK_CKI1_RcsC-like"/>
    <property type="match status" value="1"/>
</dbReference>
<dbReference type="SUPFAM" id="SSF52172">
    <property type="entry name" value="CheY-like"/>
    <property type="match status" value="3"/>
</dbReference>
<evidence type="ECO:0000256" key="9">
    <source>
        <dbReference type="SAM" id="Phobius"/>
    </source>
</evidence>
<feature type="region of interest" description="Disordered" evidence="8">
    <location>
        <begin position="704"/>
        <end position="746"/>
    </location>
</feature>
<dbReference type="InterPro" id="IPR003594">
    <property type="entry name" value="HATPase_dom"/>
</dbReference>
<organism evidence="12 13">
    <name type="scientific">Stenotrophomonas panacihumi</name>
    <dbReference type="NCBI Taxonomy" id="676599"/>
    <lineage>
        <taxon>Bacteria</taxon>
        <taxon>Pseudomonadati</taxon>
        <taxon>Pseudomonadota</taxon>
        <taxon>Gammaproteobacteria</taxon>
        <taxon>Lysobacterales</taxon>
        <taxon>Lysobacteraceae</taxon>
        <taxon>Stenotrophomonas</taxon>
    </lineage>
</organism>
<evidence type="ECO:0000256" key="2">
    <source>
        <dbReference type="ARBA" id="ARBA00012438"/>
    </source>
</evidence>
<dbReference type="InterPro" id="IPR029016">
    <property type="entry name" value="GAF-like_dom_sf"/>
</dbReference>
<feature type="compositionally biased region" description="Pro residues" evidence="8">
    <location>
        <begin position="715"/>
        <end position="727"/>
    </location>
</feature>
<dbReference type="InterPro" id="IPR001789">
    <property type="entry name" value="Sig_transdc_resp-reg_receiver"/>
</dbReference>
<feature type="region of interest" description="Disordered" evidence="8">
    <location>
        <begin position="410"/>
        <end position="452"/>
    </location>
</feature>
<dbReference type="InterPro" id="IPR005467">
    <property type="entry name" value="His_kinase_dom"/>
</dbReference>
<keyword evidence="3 7" id="KW-0597">Phosphoprotein</keyword>
<dbReference type="InterPro" id="IPR003018">
    <property type="entry name" value="GAF"/>
</dbReference>
<keyword evidence="9" id="KW-0472">Membrane</keyword>
<dbReference type="SUPFAM" id="SSF55874">
    <property type="entry name" value="ATPase domain of HSP90 chaperone/DNA topoisomerase II/histidine kinase"/>
    <property type="match status" value="1"/>
</dbReference>
<keyword evidence="6" id="KW-0902">Two-component regulatory system</keyword>
<keyword evidence="4" id="KW-0808">Transferase</keyword>
<accession>A0A0R0A066</accession>